<dbReference type="OrthoDB" id="9780815at2"/>
<dbReference type="EMBL" id="CP002105">
    <property type="protein sequence ID" value="ADL13063.1"/>
    <property type="molecule type" value="Genomic_DNA"/>
</dbReference>
<dbReference type="InterPro" id="IPR036523">
    <property type="entry name" value="SurE-like_sf"/>
</dbReference>
<dbReference type="NCBIfam" id="NF001490">
    <property type="entry name" value="PRK00346.1-4"/>
    <property type="match status" value="1"/>
</dbReference>
<evidence type="ECO:0000256" key="6">
    <source>
        <dbReference type="ARBA" id="ARBA00022723"/>
    </source>
</evidence>
<evidence type="ECO:0000256" key="2">
    <source>
        <dbReference type="ARBA" id="ARBA00001946"/>
    </source>
</evidence>
<dbReference type="RefSeq" id="WP_013278508.1">
    <property type="nucleotide sequence ID" value="NC_014378.1"/>
</dbReference>
<reference evidence="11 12" key="1">
    <citation type="journal article" date="2010" name="Stand. Genomic Sci.">
        <title>Complete genome sequence of Acetohalobium arabaticum type strain (Z-7288).</title>
        <authorList>
            <person name="Sikorski J."/>
            <person name="Lapidus A."/>
            <person name="Chertkov O."/>
            <person name="Lucas S."/>
            <person name="Copeland A."/>
            <person name="Glavina Del Rio T."/>
            <person name="Nolan M."/>
            <person name="Tice H."/>
            <person name="Cheng J.F."/>
            <person name="Han C."/>
            <person name="Brambilla E."/>
            <person name="Pitluck S."/>
            <person name="Liolios K."/>
            <person name="Ivanova N."/>
            <person name="Mavromatis K."/>
            <person name="Mikhailova N."/>
            <person name="Pati A."/>
            <person name="Bruce D."/>
            <person name="Detter C."/>
            <person name="Tapia R."/>
            <person name="Goodwin L."/>
            <person name="Chen A."/>
            <person name="Palaniappan K."/>
            <person name="Land M."/>
            <person name="Hauser L."/>
            <person name="Chang Y.J."/>
            <person name="Jeffries C.D."/>
            <person name="Rohde M."/>
            <person name="Goker M."/>
            <person name="Spring S."/>
            <person name="Woyke T."/>
            <person name="Bristow J."/>
            <person name="Eisen J.A."/>
            <person name="Markowitz V."/>
            <person name="Hugenholtz P."/>
            <person name="Kyrpides N.C."/>
            <person name="Klenk H.P."/>
        </authorList>
    </citation>
    <scope>NUCLEOTIDE SEQUENCE [LARGE SCALE GENOMIC DNA]</scope>
    <source>
        <strain evidence="12">ATCC 49924 / DSM 5501 / Z-7288</strain>
    </source>
</reference>
<dbReference type="NCBIfam" id="NF001492">
    <property type="entry name" value="PRK00346.2-2"/>
    <property type="match status" value="1"/>
</dbReference>
<evidence type="ECO:0000256" key="1">
    <source>
        <dbReference type="ARBA" id="ARBA00000815"/>
    </source>
</evidence>
<comment type="similarity">
    <text evidence="4 9">Belongs to the SurE nucleotidase family.</text>
</comment>
<evidence type="ECO:0000256" key="8">
    <source>
        <dbReference type="ARBA" id="ARBA00022801"/>
    </source>
</evidence>
<dbReference type="Gene3D" id="3.40.1210.10">
    <property type="entry name" value="Survival protein SurE-like phosphatase/nucleotidase"/>
    <property type="match status" value="1"/>
</dbReference>
<evidence type="ECO:0000256" key="5">
    <source>
        <dbReference type="ARBA" id="ARBA00022490"/>
    </source>
</evidence>
<feature type="domain" description="Survival protein SurE-like phosphatase/nucleotidase" evidence="10">
    <location>
        <begin position="3"/>
        <end position="189"/>
    </location>
</feature>
<evidence type="ECO:0000256" key="4">
    <source>
        <dbReference type="ARBA" id="ARBA00011062"/>
    </source>
</evidence>
<dbReference type="GO" id="GO:0046872">
    <property type="term" value="F:metal ion binding"/>
    <property type="evidence" value="ECO:0007669"/>
    <property type="project" value="UniProtKB-UniRule"/>
</dbReference>
<protein>
    <recommendedName>
        <fullName evidence="9">5'-nucleotidase SurE</fullName>
        <ecNumber evidence="9">3.1.3.5</ecNumber>
    </recommendedName>
    <alternativeName>
        <fullName evidence="9">Nucleoside 5'-monophosphate phosphohydrolase</fullName>
    </alternativeName>
</protein>
<keyword evidence="8 9" id="KW-0378">Hydrolase</keyword>
<dbReference type="Proteomes" id="UP000001661">
    <property type="component" value="Chromosome"/>
</dbReference>
<dbReference type="GO" id="GO:0008254">
    <property type="term" value="F:3'-nucleotidase activity"/>
    <property type="evidence" value="ECO:0007669"/>
    <property type="project" value="TreeGrafter"/>
</dbReference>
<keyword evidence="12" id="KW-1185">Reference proteome</keyword>
<evidence type="ECO:0000256" key="9">
    <source>
        <dbReference type="HAMAP-Rule" id="MF_00060"/>
    </source>
</evidence>
<proteinExistence type="inferred from homology"/>
<evidence type="ECO:0000313" key="12">
    <source>
        <dbReference type="Proteomes" id="UP000001661"/>
    </source>
</evidence>
<keyword evidence="6 9" id="KW-0479">Metal-binding</keyword>
<dbReference type="FunFam" id="3.40.1210.10:FF:000001">
    <property type="entry name" value="5'/3'-nucleotidase SurE"/>
    <property type="match status" value="1"/>
</dbReference>
<accession>D9QRC2</accession>
<gene>
    <name evidence="9" type="primary">surE</name>
    <name evidence="11" type="ordered locus">Acear_1557</name>
</gene>
<sequence length="256" mass="27966">MKILVTNDDGIYADGIQQLARALAKNPDNEVLVVAPDREQSATGHAITLHRPLRVKEVNYDSADAESLAVNGTPADCVKLGIEAILEEKPDIVISGINRGPNLGCDVLYSGTVSAAFEGILLGVPAVAVSLAAYDDLNFTYAAEFISELVEDLAEKGLDKEVLLNVNIPPCNREELEGVQITKLGNRSYINTFDQRTDPRGEDYYWMGGDIVEEGNDEETDVAAVNQQRISITPIRLNLTDFEAIEELSQKDLDIF</sequence>
<dbReference type="GO" id="GO:0008253">
    <property type="term" value="F:5'-nucleotidase activity"/>
    <property type="evidence" value="ECO:0007669"/>
    <property type="project" value="UniProtKB-UniRule"/>
</dbReference>
<comment type="function">
    <text evidence="9">Nucleotidase that shows phosphatase activity on nucleoside 5'-monophosphates.</text>
</comment>
<evidence type="ECO:0000256" key="3">
    <source>
        <dbReference type="ARBA" id="ARBA00004496"/>
    </source>
</evidence>
<dbReference type="Pfam" id="PF01975">
    <property type="entry name" value="SurE"/>
    <property type="match status" value="1"/>
</dbReference>
<comment type="catalytic activity">
    <reaction evidence="1 9">
        <text>a ribonucleoside 5'-phosphate + H2O = a ribonucleoside + phosphate</text>
        <dbReference type="Rhea" id="RHEA:12484"/>
        <dbReference type="ChEBI" id="CHEBI:15377"/>
        <dbReference type="ChEBI" id="CHEBI:18254"/>
        <dbReference type="ChEBI" id="CHEBI:43474"/>
        <dbReference type="ChEBI" id="CHEBI:58043"/>
        <dbReference type="EC" id="3.1.3.5"/>
    </reaction>
</comment>
<dbReference type="GO" id="GO:0005737">
    <property type="term" value="C:cytoplasm"/>
    <property type="evidence" value="ECO:0007669"/>
    <property type="project" value="UniProtKB-SubCell"/>
</dbReference>
<dbReference type="GO" id="GO:0000166">
    <property type="term" value="F:nucleotide binding"/>
    <property type="evidence" value="ECO:0007669"/>
    <property type="project" value="UniProtKB-KW"/>
</dbReference>
<name>D9QRC2_ACEAZ</name>
<dbReference type="PANTHER" id="PTHR30457:SF12">
    <property type="entry name" value="5'_3'-NUCLEOTIDASE SURE"/>
    <property type="match status" value="1"/>
</dbReference>
<dbReference type="NCBIfam" id="TIGR00087">
    <property type="entry name" value="surE"/>
    <property type="match status" value="1"/>
</dbReference>
<dbReference type="eggNOG" id="COG0496">
    <property type="taxonomic scope" value="Bacteria"/>
</dbReference>
<comment type="subcellular location">
    <subcellularLocation>
        <location evidence="3 9">Cytoplasm</location>
    </subcellularLocation>
</comment>
<dbReference type="EC" id="3.1.3.5" evidence="9"/>
<dbReference type="AlphaFoldDB" id="D9QRC2"/>
<organism evidence="11 12">
    <name type="scientific">Acetohalobium arabaticum (strain ATCC 49924 / DSM 5501 / Z-7288)</name>
    <dbReference type="NCBI Taxonomy" id="574087"/>
    <lineage>
        <taxon>Bacteria</taxon>
        <taxon>Bacillati</taxon>
        <taxon>Bacillota</taxon>
        <taxon>Clostridia</taxon>
        <taxon>Halanaerobiales</taxon>
        <taxon>Halobacteroidaceae</taxon>
        <taxon>Acetohalobium</taxon>
    </lineage>
</organism>
<keyword evidence="7 9" id="KW-0547">Nucleotide-binding</keyword>
<feature type="binding site" evidence="9">
    <location>
        <position position="41"/>
    </location>
    <ligand>
        <name>a divalent metal cation</name>
        <dbReference type="ChEBI" id="CHEBI:60240"/>
    </ligand>
</feature>
<feature type="binding site" evidence="9">
    <location>
        <position position="9"/>
    </location>
    <ligand>
        <name>a divalent metal cation</name>
        <dbReference type="ChEBI" id="CHEBI:60240"/>
    </ligand>
</feature>
<dbReference type="STRING" id="574087.Acear_1557"/>
<keyword evidence="5 9" id="KW-0963">Cytoplasm</keyword>
<dbReference type="HAMAP" id="MF_00060">
    <property type="entry name" value="SurE"/>
    <property type="match status" value="1"/>
</dbReference>
<dbReference type="KEGG" id="aar:Acear_1557"/>
<comment type="cofactor">
    <cofactor evidence="9">
        <name>a divalent metal cation</name>
        <dbReference type="ChEBI" id="CHEBI:60240"/>
    </cofactor>
    <text evidence="9">Binds 1 divalent metal cation per subunit.</text>
</comment>
<dbReference type="HOGENOM" id="CLU_045192_1_3_9"/>
<evidence type="ECO:0000256" key="7">
    <source>
        <dbReference type="ARBA" id="ARBA00022741"/>
    </source>
</evidence>
<evidence type="ECO:0000259" key="10">
    <source>
        <dbReference type="Pfam" id="PF01975"/>
    </source>
</evidence>
<evidence type="ECO:0000313" key="11">
    <source>
        <dbReference type="EMBL" id="ADL13063.1"/>
    </source>
</evidence>
<dbReference type="PANTHER" id="PTHR30457">
    <property type="entry name" value="5'-NUCLEOTIDASE SURE"/>
    <property type="match status" value="1"/>
</dbReference>
<feature type="binding site" evidence="9">
    <location>
        <position position="98"/>
    </location>
    <ligand>
        <name>a divalent metal cation</name>
        <dbReference type="ChEBI" id="CHEBI:60240"/>
    </ligand>
</feature>
<comment type="cofactor">
    <cofactor evidence="2">
        <name>Mg(2+)</name>
        <dbReference type="ChEBI" id="CHEBI:18420"/>
    </cofactor>
</comment>
<dbReference type="InterPro" id="IPR002828">
    <property type="entry name" value="SurE-like_Pase/nucleotidase"/>
</dbReference>
<dbReference type="InterPro" id="IPR030048">
    <property type="entry name" value="SurE"/>
</dbReference>
<dbReference type="SUPFAM" id="SSF64167">
    <property type="entry name" value="SurE-like"/>
    <property type="match status" value="1"/>
</dbReference>
<dbReference type="GO" id="GO:0004309">
    <property type="term" value="F:exopolyphosphatase activity"/>
    <property type="evidence" value="ECO:0007669"/>
    <property type="project" value="TreeGrafter"/>
</dbReference>
<feature type="binding site" evidence="9">
    <location>
        <position position="8"/>
    </location>
    <ligand>
        <name>a divalent metal cation</name>
        <dbReference type="ChEBI" id="CHEBI:60240"/>
    </ligand>
</feature>